<organism evidence="2 3">
    <name type="scientific">Besnoitia besnoiti</name>
    <name type="common">Apicomplexan protozoan</name>
    <dbReference type="NCBI Taxonomy" id="94643"/>
    <lineage>
        <taxon>Eukaryota</taxon>
        <taxon>Sar</taxon>
        <taxon>Alveolata</taxon>
        <taxon>Apicomplexa</taxon>
        <taxon>Conoidasida</taxon>
        <taxon>Coccidia</taxon>
        <taxon>Eucoccidiorida</taxon>
        <taxon>Eimeriorina</taxon>
        <taxon>Sarcocystidae</taxon>
        <taxon>Besnoitia</taxon>
    </lineage>
</organism>
<feature type="compositionally biased region" description="Low complexity" evidence="1">
    <location>
        <begin position="309"/>
        <end position="318"/>
    </location>
</feature>
<protein>
    <submittedName>
        <fullName evidence="2">Uncharacterized protein</fullName>
    </submittedName>
</protein>
<dbReference type="OrthoDB" id="360650at2759"/>
<accession>A0A2A9MHN0</accession>
<feature type="compositionally biased region" description="Pro residues" evidence="1">
    <location>
        <begin position="271"/>
        <end position="280"/>
    </location>
</feature>
<evidence type="ECO:0000313" key="3">
    <source>
        <dbReference type="Proteomes" id="UP000224006"/>
    </source>
</evidence>
<dbReference type="Proteomes" id="UP000224006">
    <property type="component" value="Chromosome III"/>
</dbReference>
<dbReference type="RefSeq" id="XP_029220693.1">
    <property type="nucleotide sequence ID" value="XM_029363327.1"/>
</dbReference>
<name>A0A2A9MHN0_BESBE</name>
<gene>
    <name evidence="2" type="ORF">BESB_048760</name>
</gene>
<dbReference type="AlphaFoldDB" id="A0A2A9MHN0"/>
<evidence type="ECO:0000313" key="2">
    <source>
        <dbReference type="EMBL" id="PFH36684.1"/>
    </source>
</evidence>
<dbReference type="VEuPathDB" id="ToxoDB:BESB_048760"/>
<evidence type="ECO:0000256" key="1">
    <source>
        <dbReference type="SAM" id="MobiDB-lite"/>
    </source>
</evidence>
<dbReference type="KEGG" id="bbes:BESB_048760"/>
<comment type="caution">
    <text evidence="2">The sequence shown here is derived from an EMBL/GenBank/DDBJ whole genome shotgun (WGS) entry which is preliminary data.</text>
</comment>
<feature type="compositionally biased region" description="Acidic residues" evidence="1">
    <location>
        <begin position="287"/>
        <end position="302"/>
    </location>
</feature>
<proteinExistence type="predicted"/>
<reference evidence="2 3" key="1">
    <citation type="submission" date="2017-09" db="EMBL/GenBank/DDBJ databases">
        <title>Genome sequencing of Besnoitia besnoiti strain Bb-Ger1.</title>
        <authorList>
            <person name="Schares G."/>
            <person name="Venepally P."/>
            <person name="Lorenzi H.A."/>
        </authorList>
    </citation>
    <scope>NUCLEOTIDE SEQUENCE [LARGE SCALE GENOMIC DNA]</scope>
    <source>
        <strain evidence="2 3">Bb-Ger1</strain>
    </source>
</reference>
<dbReference type="EMBL" id="NWUJ01000003">
    <property type="protein sequence ID" value="PFH36684.1"/>
    <property type="molecule type" value="Genomic_DNA"/>
</dbReference>
<feature type="compositionally biased region" description="Basic and acidic residues" evidence="1">
    <location>
        <begin position="239"/>
        <end position="249"/>
    </location>
</feature>
<sequence>MGTPAPFKIFKATPPPAPLGRKPIGYRGNHWHKKVLYDPVYPTTKIPAALVPRYPIDWRNGGRALLIAALSKLEGTSSLQRRIFLSENSRESQTPQAPLTAFQNAGGSAAGGAPYLVSSLGRKRSVAGRVVVSLMGRHRQILDYQSRGGFCSPRCFAECTKELKRCLCAWRCSGFHEHVVQMDGMLGDYKGEVKTDKPLFSVLRRQARKNSEPAEGAVFNAASGAFESARPKQHPAFEAFDRHGPEGPSHRPAPRLDPPLPFYSASHVPNVPRPPPPQPYTGPLDVRDDELERECDDEDSDSEEKIRGLARGAAGARR</sequence>
<feature type="region of interest" description="Disordered" evidence="1">
    <location>
        <begin position="238"/>
        <end position="318"/>
    </location>
</feature>
<dbReference type="GeneID" id="40309806"/>
<keyword evidence="3" id="KW-1185">Reference proteome</keyword>